<dbReference type="GO" id="GO:0008360">
    <property type="term" value="P:regulation of cell shape"/>
    <property type="evidence" value="ECO:0007669"/>
    <property type="project" value="UniProtKB-KW"/>
</dbReference>
<dbReference type="EC" id="2.4.99.28" evidence="19"/>
<evidence type="ECO:0000256" key="15">
    <source>
        <dbReference type="ARBA" id="ARBA00033270"/>
    </source>
</evidence>
<dbReference type="GO" id="GO:0071555">
    <property type="term" value="P:cell wall organization"/>
    <property type="evidence" value="ECO:0007669"/>
    <property type="project" value="UniProtKB-KW"/>
</dbReference>
<feature type="transmembrane region" description="Helical" evidence="22">
    <location>
        <begin position="320"/>
        <end position="344"/>
    </location>
</feature>
<keyword evidence="10 22" id="KW-1133">Transmembrane helix</keyword>
<feature type="transmembrane region" description="Helical" evidence="22">
    <location>
        <begin position="52"/>
        <end position="71"/>
    </location>
</feature>
<dbReference type="GO" id="GO:0009252">
    <property type="term" value="P:peptidoglycan biosynthetic process"/>
    <property type="evidence" value="ECO:0007669"/>
    <property type="project" value="UniProtKB-KW"/>
</dbReference>
<keyword evidence="13" id="KW-0961">Cell wall biogenesis/degradation</keyword>
<evidence type="ECO:0000256" key="8">
    <source>
        <dbReference type="ARBA" id="ARBA00022960"/>
    </source>
</evidence>
<reference evidence="23 24" key="1">
    <citation type="submission" date="2015-10" db="EMBL/GenBank/DDBJ databases">
        <title>Metagenome-Assembled Genomes uncover a global brackish microbiome.</title>
        <authorList>
            <person name="Hugerth L.W."/>
            <person name="Larsson J."/>
            <person name="Alneberg J."/>
            <person name="Lindh M.V."/>
            <person name="Legrand C."/>
            <person name="Pinhassi J."/>
            <person name="Andersson A.F."/>
        </authorList>
    </citation>
    <scope>NUCLEOTIDE SEQUENCE [LARGE SCALE GENOMIC DNA]</scope>
    <source>
        <strain evidence="23">BACL2 MAG-121220-bin52</strain>
    </source>
</reference>
<comment type="caution">
    <text evidence="23">The sequence shown here is derived from an EMBL/GenBank/DDBJ whole genome shotgun (WGS) entry which is preliminary data.</text>
</comment>
<keyword evidence="9" id="KW-0573">Peptidoglycan synthesis</keyword>
<keyword evidence="12" id="KW-0131">Cell cycle</keyword>
<evidence type="ECO:0000256" key="16">
    <source>
        <dbReference type="ARBA" id="ARBA00038053"/>
    </source>
</evidence>
<comment type="subcellular location">
    <subcellularLocation>
        <location evidence="1">Cell membrane</location>
        <topology evidence="1">Multi-pass membrane protein</topology>
    </subcellularLocation>
</comment>
<dbReference type="PANTHER" id="PTHR30474:SF2">
    <property type="entry name" value="PEPTIDOGLYCAN GLYCOSYLTRANSFERASE FTSW-RELATED"/>
    <property type="match status" value="1"/>
</dbReference>
<evidence type="ECO:0000256" key="12">
    <source>
        <dbReference type="ARBA" id="ARBA00023306"/>
    </source>
</evidence>
<accession>A0A0R2P2T8</accession>
<evidence type="ECO:0000256" key="18">
    <source>
        <dbReference type="ARBA" id="ARBA00041418"/>
    </source>
</evidence>
<sequence length="393" mass="41602">MVSKSKPLFATPASAYYLILGSVVALSSLGLVMVLSASSVKSLRESGNSFSFVARQALFLILAAGLAWVAMKLRYELWKPIAQVSLVFSCALLILPQIGGIGKTVGGNTNWIEIGSFTLQPSEFAKLGLILWCALRLRIHDQRASESLPSNPARLIVPGFALIMTLIMIGNDLGTAAVVSGIIAGILFISGLPLRVFGILSLVGSAIFAAFILPNANRMNRFSAFFDPFADENYQGVGWQQAHSIMGLASGGALGTGLGSSKQKWGSLPEVHTDFIFAVIGEEFGLLGTLATLGLFGILILGIFKVALNAQNSFDRYVCAGIGCWIAVQVLINIGTVISVIPVVGVTLPLISYGGSSLIATFIALGFVLGVLRRDPQIASEIRQRKAARTARG</sequence>
<dbReference type="NCBIfam" id="TIGR02614">
    <property type="entry name" value="ftsW"/>
    <property type="match status" value="1"/>
</dbReference>
<organism evidence="23 24">
    <name type="scientific">Actinobacteria bacterium BACL2 MAG-121220-bin52</name>
    <dbReference type="NCBI Taxonomy" id="1655573"/>
    <lineage>
        <taxon>Bacteria</taxon>
        <taxon>Bacillati</taxon>
        <taxon>Actinomycetota</taxon>
        <taxon>Actinomycetes</taxon>
        <taxon>Actinomycetes incertae sedis</taxon>
        <taxon>ac1 cluster</taxon>
    </lineage>
</organism>
<comment type="similarity">
    <text evidence="16">Belongs to the SEDS family. FtsW subfamily.</text>
</comment>
<keyword evidence="5" id="KW-0328">Glycosyltransferase</keyword>
<feature type="transmembrane region" description="Helical" evidence="22">
    <location>
        <begin position="199"/>
        <end position="216"/>
    </location>
</feature>
<dbReference type="InterPro" id="IPR001182">
    <property type="entry name" value="FtsW/RodA"/>
</dbReference>
<comment type="function">
    <text evidence="21">Peptidoglycan polymerase that is essential for cell division.</text>
</comment>
<evidence type="ECO:0000313" key="23">
    <source>
        <dbReference type="EMBL" id="KRO32366.1"/>
    </source>
</evidence>
<keyword evidence="7 22" id="KW-0812">Transmembrane</keyword>
<proteinExistence type="inferred from homology"/>
<keyword evidence="11 22" id="KW-0472">Membrane</keyword>
<keyword evidence="8" id="KW-0133">Cell shape</keyword>
<evidence type="ECO:0000256" key="3">
    <source>
        <dbReference type="ARBA" id="ARBA00022475"/>
    </source>
</evidence>
<dbReference type="Pfam" id="PF01098">
    <property type="entry name" value="FTSW_RODA_SPOVE"/>
    <property type="match status" value="1"/>
</dbReference>
<dbReference type="GO" id="GO:0005886">
    <property type="term" value="C:plasma membrane"/>
    <property type="evidence" value="ECO:0007669"/>
    <property type="project" value="UniProtKB-SubCell"/>
</dbReference>
<evidence type="ECO:0000256" key="6">
    <source>
        <dbReference type="ARBA" id="ARBA00022679"/>
    </source>
</evidence>
<evidence type="ECO:0000313" key="24">
    <source>
        <dbReference type="Proteomes" id="UP000054017"/>
    </source>
</evidence>
<keyword evidence="3" id="KW-1003">Cell membrane</keyword>
<dbReference type="GO" id="GO:0032153">
    <property type="term" value="C:cell division site"/>
    <property type="evidence" value="ECO:0007669"/>
    <property type="project" value="TreeGrafter"/>
</dbReference>
<evidence type="ECO:0000256" key="14">
    <source>
        <dbReference type="ARBA" id="ARBA00032370"/>
    </source>
</evidence>
<evidence type="ECO:0000256" key="2">
    <source>
        <dbReference type="ARBA" id="ARBA00004752"/>
    </source>
</evidence>
<feature type="transmembrane region" description="Helical" evidence="22">
    <location>
        <begin position="15"/>
        <end position="40"/>
    </location>
</feature>
<evidence type="ECO:0000256" key="10">
    <source>
        <dbReference type="ARBA" id="ARBA00022989"/>
    </source>
</evidence>
<evidence type="ECO:0000256" key="7">
    <source>
        <dbReference type="ARBA" id="ARBA00022692"/>
    </source>
</evidence>
<dbReference type="GO" id="GO:0051301">
    <property type="term" value="P:cell division"/>
    <property type="evidence" value="ECO:0007669"/>
    <property type="project" value="UniProtKB-KW"/>
</dbReference>
<evidence type="ECO:0000256" key="21">
    <source>
        <dbReference type="ARBA" id="ARBA00049966"/>
    </source>
</evidence>
<dbReference type="PANTHER" id="PTHR30474">
    <property type="entry name" value="CELL CYCLE PROTEIN"/>
    <property type="match status" value="1"/>
</dbReference>
<evidence type="ECO:0000256" key="17">
    <source>
        <dbReference type="ARBA" id="ARBA00041185"/>
    </source>
</evidence>
<evidence type="ECO:0000256" key="9">
    <source>
        <dbReference type="ARBA" id="ARBA00022984"/>
    </source>
</evidence>
<feature type="transmembrane region" description="Helical" evidence="22">
    <location>
        <begin position="350"/>
        <end position="372"/>
    </location>
</feature>
<gene>
    <name evidence="23" type="ORF">ABR65_00840</name>
</gene>
<evidence type="ECO:0000256" key="5">
    <source>
        <dbReference type="ARBA" id="ARBA00022676"/>
    </source>
</evidence>
<feature type="transmembrane region" description="Helical" evidence="22">
    <location>
        <begin position="77"/>
        <end position="95"/>
    </location>
</feature>
<evidence type="ECO:0000256" key="19">
    <source>
        <dbReference type="ARBA" id="ARBA00044770"/>
    </source>
</evidence>
<feature type="transmembrane region" description="Helical" evidence="22">
    <location>
        <begin position="284"/>
        <end position="308"/>
    </location>
</feature>
<dbReference type="Proteomes" id="UP000054017">
    <property type="component" value="Unassembled WGS sequence"/>
</dbReference>
<evidence type="ECO:0000256" key="22">
    <source>
        <dbReference type="SAM" id="Phobius"/>
    </source>
</evidence>
<comment type="catalytic activity">
    <reaction evidence="20">
        <text>[GlcNAc-(1-&gt;4)-Mur2Ac(oyl-L-Ala-gamma-D-Glu-L-Lys-D-Ala-D-Ala)](n)-di-trans,octa-cis-undecaprenyl diphosphate + beta-D-GlcNAc-(1-&gt;4)-Mur2Ac(oyl-L-Ala-gamma-D-Glu-L-Lys-D-Ala-D-Ala)-di-trans,octa-cis-undecaprenyl diphosphate = [GlcNAc-(1-&gt;4)-Mur2Ac(oyl-L-Ala-gamma-D-Glu-L-Lys-D-Ala-D-Ala)](n+1)-di-trans,octa-cis-undecaprenyl diphosphate + di-trans,octa-cis-undecaprenyl diphosphate + H(+)</text>
        <dbReference type="Rhea" id="RHEA:23708"/>
        <dbReference type="Rhea" id="RHEA-COMP:9602"/>
        <dbReference type="Rhea" id="RHEA-COMP:9603"/>
        <dbReference type="ChEBI" id="CHEBI:15378"/>
        <dbReference type="ChEBI" id="CHEBI:58405"/>
        <dbReference type="ChEBI" id="CHEBI:60033"/>
        <dbReference type="ChEBI" id="CHEBI:78435"/>
        <dbReference type="EC" id="2.4.99.28"/>
    </reaction>
</comment>
<dbReference type="GO" id="GO:0015648">
    <property type="term" value="F:lipid-linked peptidoglycan transporter activity"/>
    <property type="evidence" value="ECO:0007669"/>
    <property type="project" value="TreeGrafter"/>
</dbReference>
<dbReference type="GO" id="GO:0008955">
    <property type="term" value="F:peptidoglycan glycosyltransferase activity"/>
    <property type="evidence" value="ECO:0007669"/>
    <property type="project" value="UniProtKB-EC"/>
</dbReference>
<evidence type="ECO:0000256" key="20">
    <source>
        <dbReference type="ARBA" id="ARBA00049902"/>
    </source>
</evidence>
<evidence type="ECO:0000256" key="11">
    <source>
        <dbReference type="ARBA" id="ARBA00023136"/>
    </source>
</evidence>
<dbReference type="AlphaFoldDB" id="A0A0R2P2T8"/>
<evidence type="ECO:0000256" key="4">
    <source>
        <dbReference type="ARBA" id="ARBA00022618"/>
    </source>
</evidence>
<dbReference type="InterPro" id="IPR013437">
    <property type="entry name" value="FtsW"/>
</dbReference>
<evidence type="ECO:0000256" key="13">
    <source>
        <dbReference type="ARBA" id="ARBA00023316"/>
    </source>
</evidence>
<evidence type="ECO:0000256" key="1">
    <source>
        <dbReference type="ARBA" id="ARBA00004651"/>
    </source>
</evidence>
<keyword evidence="4 23" id="KW-0132">Cell division</keyword>
<name>A0A0R2P2T8_9ACTN</name>
<feature type="transmembrane region" description="Helical" evidence="22">
    <location>
        <begin position="175"/>
        <end position="192"/>
    </location>
</feature>
<protein>
    <recommendedName>
        <fullName evidence="17">Probable peptidoglycan glycosyltransferase FtsW</fullName>
        <ecNumber evidence="19">2.4.99.28</ecNumber>
    </recommendedName>
    <alternativeName>
        <fullName evidence="18">Cell division protein FtsW</fullName>
    </alternativeName>
    <alternativeName>
        <fullName evidence="15">Cell wall polymerase</fullName>
    </alternativeName>
    <alternativeName>
        <fullName evidence="14">Peptidoglycan polymerase</fullName>
    </alternativeName>
</protein>
<keyword evidence="6" id="KW-0808">Transferase</keyword>
<dbReference type="EMBL" id="LIAX01000162">
    <property type="protein sequence ID" value="KRO32366.1"/>
    <property type="molecule type" value="Genomic_DNA"/>
</dbReference>
<comment type="pathway">
    <text evidence="2">Cell wall biogenesis; peptidoglycan biosynthesis.</text>
</comment>